<dbReference type="AlphaFoldDB" id="A0A6P6FHK7"/>
<feature type="region of interest" description="Disordered" evidence="1">
    <location>
        <begin position="94"/>
        <end position="129"/>
    </location>
</feature>
<dbReference type="KEGG" id="bim:105681806"/>
<protein>
    <submittedName>
        <fullName evidence="3">Uncharacterized protein LOC105681806 isoform X1</fullName>
    </submittedName>
</protein>
<organism evidence="2 3">
    <name type="scientific">Bombus impatiens</name>
    <name type="common">Bumblebee</name>
    <dbReference type="NCBI Taxonomy" id="132113"/>
    <lineage>
        <taxon>Eukaryota</taxon>
        <taxon>Metazoa</taxon>
        <taxon>Ecdysozoa</taxon>
        <taxon>Arthropoda</taxon>
        <taxon>Hexapoda</taxon>
        <taxon>Insecta</taxon>
        <taxon>Pterygota</taxon>
        <taxon>Neoptera</taxon>
        <taxon>Endopterygota</taxon>
        <taxon>Hymenoptera</taxon>
        <taxon>Apocrita</taxon>
        <taxon>Aculeata</taxon>
        <taxon>Apoidea</taxon>
        <taxon>Anthophila</taxon>
        <taxon>Apidae</taxon>
        <taxon>Bombus</taxon>
        <taxon>Pyrobombus</taxon>
    </lineage>
</organism>
<evidence type="ECO:0000313" key="2">
    <source>
        <dbReference type="Proteomes" id="UP000515180"/>
    </source>
</evidence>
<evidence type="ECO:0000256" key="1">
    <source>
        <dbReference type="SAM" id="MobiDB-lite"/>
    </source>
</evidence>
<dbReference type="OrthoDB" id="7635025at2759"/>
<dbReference type="RefSeq" id="XP_024227661.1">
    <property type="nucleotide sequence ID" value="XM_024371893.2"/>
</dbReference>
<sequence>MRSKQQPRPSFRWPQQRGDNLTVGAQLFSPRFGSASMEWASTLSANRDPRTFGWMVKNHNDGRTESKAQGLARTSRARKATAWRMTAQLVLAREVARRQPKRKRMGTRPTRKTTRTHRRPLHRLPQPRD</sequence>
<feature type="compositionally biased region" description="Basic residues" evidence="1">
    <location>
        <begin position="98"/>
        <end position="122"/>
    </location>
</feature>
<keyword evidence="2" id="KW-1185">Reference proteome</keyword>
<dbReference type="GeneID" id="105681806"/>
<name>A0A6P6FHK7_BOMIM</name>
<proteinExistence type="predicted"/>
<reference evidence="3" key="1">
    <citation type="submission" date="2025-08" db="UniProtKB">
        <authorList>
            <consortium name="RefSeq"/>
        </authorList>
    </citation>
    <scope>IDENTIFICATION</scope>
</reference>
<evidence type="ECO:0000313" key="3">
    <source>
        <dbReference type="RefSeq" id="XP_024227661.1"/>
    </source>
</evidence>
<gene>
    <name evidence="3" type="primary">LOC105681806</name>
</gene>
<feature type="region of interest" description="Disordered" evidence="1">
    <location>
        <begin position="56"/>
        <end position="80"/>
    </location>
</feature>
<accession>A0A6P6FHK7</accession>
<dbReference type="Proteomes" id="UP000515180">
    <property type="component" value="Unplaced"/>
</dbReference>